<dbReference type="GO" id="GO:0071949">
    <property type="term" value="F:FAD binding"/>
    <property type="evidence" value="ECO:0007669"/>
    <property type="project" value="InterPro"/>
</dbReference>
<dbReference type="Pfam" id="PF01494">
    <property type="entry name" value="FAD_binding_3"/>
    <property type="match status" value="1"/>
</dbReference>
<keyword evidence="2 5" id="KW-0274">FAD</keyword>
<evidence type="ECO:0000256" key="4">
    <source>
        <dbReference type="ARBA" id="ARBA00023033"/>
    </source>
</evidence>
<dbReference type="PANTHER" id="PTHR46972:SF1">
    <property type="entry name" value="FAD DEPENDENT OXIDOREDUCTASE DOMAIN-CONTAINING PROTEIN"/>
    <property type="match status" value="1"/>
</dbReference>
<feature type="binding site" evidence="5">
    <location>
        <position position="103"/>
    </location>
    <ligand>
        <name>FAD</name>
        <dbReference type="ChEBI" id="CHEBI:57692"/>
    </ligand>
</feature>
<sequence length="375" mass="39586">MTTPVTIIGAGLGGLVLARVLHLHGVPVTVHEAEPSPTTRRQGGMLDVQPWSGQAALDAAGLLGGLRELVLEGRESYRVLDRTGTVLLDRPDDGTGARPEVQRGALRRLLLDSLPRGTVRWGSKVTGVRALGAGRHEVRLADGTTVVTNLLVGADGAWSRVRPLLSDSTPRYTGVCLVETFLFDADARHPAAAAAVGAGSLFALAPGRGLLAHRESGGTLHAYAQLLKPRDWLADVDPDDAATVTARTVEEFDGWAPELTTLITGSDTPPVLRRLFALPAGHRWDRVPGVTLLGDAAHLMPPNGEGANLAMLDGAELGRAIAAHPDDPEAALVEFERAMFTRAAEAANDDTYEIMLGEEAPHSTVAMLTPAERAS</sequence>
<dbReference type="GO" id="GO:0004497">
    <property type="term" value="F:monooxygenase activity"/>
    <property type="evidence" value="ECO:0007669"/>
    <property type="project" value="UniProtKB-UniRule"/>
</dbReference>
<keyword evidence="5" id="KW-0547">Nucleotide-binding</keyword>
<comment type="subcellular location">
    <subcellularLocation>
        <location evidence="5">Cytoplasm</location>
    </subcellularLocation>
</comment>
<dbReference type="PRINTS" id="PR00420">
    <property type="entry name" value="RNGMNOXGNASE"/>
</dbReference>
<dbReference type="RefSeq" id="WP_189225200.1">
    <property type="nucleotide sequence ID" value="NZ_BMRG01000009.1"/>
</dbReference>
<accession>A0A918ARL0</accession>
<comment type="domain">
    <text evidence="5">Consists of an N-terminal FAD-binding domain with a Rossman fold and a C-terminal substrate-binding domain.</text>
</comment>
<feature type="domain" description="FAD-binding" evidence="6">
    <location>
        <begin position="3"/>
        <end position="324"/>
    </location>
</feature>
<keyword evidence="4 5" id="KW-0503">Monooxygenase</keyword>
<comment type="caution">
    <text evidence="7">The sequence shown here is derived from an EMBL/GenBank/DDBJ whole genome shotgun (WGS) entry which is preliminary data.</text>
</comment>
<comment type="similarity">
    <text evidence="5">Belongs to the aromatic-ring hydroxylase family. TetX subfamily.</text>
</comment>
<dbReference type="InterPro" id="IPR002938">
    <property type="entry name" value="FAD-bd"/>
</dbReference>
<dbReference type="SUPFAM" id="SSF51905">
    <property type="entry name" value="FAD/NAD(P)-binding domain"/>
    <property type="match status" value="1"/>
</dbReference>
<keyword evidence="5" id="KW-0521">NADP</keyword>
<feature type="binding site" evidence="5">
    <location>
        <position position="295"/>
    </location>
    <ligand>
        <name>FAD</name>
        <dbReference type="ChEBI" id="CHEBI:57692"/>
    </ligand>
</feature>
<comment type="catalytic activity">
    <reaction evidence="5">
        <text>a tetracycline + NADPH + O2 + H(+) = an 11a-hydroxytetracycline + NADP(+) + H2O</text>
        <dbReference type="Rhea" id="RHEA:61444"/>
        <dbReference type="ChEBI" id="CHEBI:15377"/>
        <dbReference type="ChEBI" id="CHEBI:15378"/>
        <dbReference type="ChEBI" id="CHEBI:15379"/>
        <dbReference type="ChEBI" id="CHEBI:57783"/>
        <dbReference type="ChEBI" id="CHEBI:58349"/>
        <dbReference type="ChEBI" id="CHEBI:144644"/>
        <dbReference type="ChEBI" id="CHEBI:144645"/>
    </reaction>
</comment>
<organism evidence="7 8">
    <name type="scientific">Saccharothrix coeruleofusca</name>
    <dbReference type="NCBI Taxonomy" id="33919"/>
    <lineage>
        <taxon>Bacteria</taxon>
        <taxon>Bacillati</taxon>
        <taxon>Actinomycetota</taxon>
        <taxon>Actinomycetes</taxon>
        <taxon>Pseudonocardiales</taxon>
        <taxon>Pseudonocardiaceae</taxon>
        <taxon>Saccharothrix</taxon>
    </lineage>
</organism>
<evidence type="ECO:0000313" key="8">
    <source>
        <dbReference type="Proteomes" id="UP000639606"/>
    </source>
</evidence>
<evidence type="ECO:0000259" key="6">
    <source>
        <dbReference type="Pfam" id="PF01494"/>
    </source>
</evidence>
<comment type="function">
    <text evidence="5">An FAD-requiring monooxygenase active on some tetracycline antibiotic derivatives, which leads to their inactivation. Hydroxylates carbon 11a of tetracycline and some analogs.</text>
</comment>
<dbReference type="Proteomes" id="UP000639606">
    <property type="component" value="Unassembled WGS sequence"/>
</dbReference>
<evidence type="ECO:0000256" key="2">
    <source>
        <dbReference type="ARBA" id="ARBA00022827"/>
    </source>
</evidence>
<protein>
    <recommendedName>
        <fullName evidence="5">Flavin-dependent monooxygenase</fullName>
    </recommendedName>
    <alternativeName>
        <fullName evidence="5">TetX monooxygenase</fullName>
        <shortName evidence="5">TetX</shortName>
        <ecNumber evidence="5">1.14.13.-</ecNumber>
    </alternativeName>
</protein>
<comment type="subunit">
    <text evidence="5">Monomer.</text>
</comment>
<dbReference type="HAMAP" id="MF_00845">
    <property type="entry name" value="TetX_monooxygenase"/>
    <property type="match status" value="1"/>
</dbReference>
<proteinExistence type="inferred from homology"/>
<dbReference type="GO" id="GO:0046677">
    <property type="term" value="P:response to antibiotic"/>
    <property type="evidence" value="ECO:0007669"/>
    <property type="project" value="InterPro"/>
</dbReference>
<dbReference type="InterPro" id="IPR036188">
    <property type="entry name" value="FAD/NAD-bd_sf"/>
</dbReference>
<dbReference type="InterPro" id="IPR043683">
    <property type="entry name" value="TetX_monooxygenase"/>
</dbReference>
<feature type="binding site" evidence="5">
    <location>
        <position position="47"/>
    </location>
    <ligand>
        <name>FAD</name>
        <dbReference type="ChEBI" id="CHEBI:57692"/>
    </ligand>
</feature>
<evidence type="ECO:0000256" key="3">
    <source>
        <dbReference type="ARBA" id="ARBA00023002"/>
    </source>
</evidence>
<evidence type="ECO:0000256" key="5">
    <source>
        <dbReference type="HAMAP-Rule" id="MF_00845"/>
    </source>
</evidence>
<evidence type="ECO:0000256" key="1">
    <source>
        <dbReference type="ARBA" id="ARBA00022630"/>
    </source>
</evidence>
<dbReference type="EMBL" id="BMRG01000009">
    <property type="protein sequence ID" value="GGP66572.1"/>
    <property type="molecule type" value="Genomic_DNA"/>
</dbReference>
<feature type="binding site" evidence="5">
    <location>
        <position position="40"/>
    </location>
    <ligand>
        <name>NADPH</name>
        <dbReference type="ChEBI" id="CHEBI:57783"/>
    </ligand>
</feature>
<keyword evidence="8" id="KW-1185">Reference proteome</keyword>
<keyword evidence="3 5" id="KW-0560">Oxidoreductase</keyword>
<comment type="cofactor">
    <cofactor evidence="5">
        <name>FAD</name>
        <dbReference type="ChEBI" id="CHEBI:57692"/>
    </cofactor>
</comment>
<name>A0A918ARL0_9PSEU</name>
<reference evidence="7" key="1">
    <citation type="journal article" date="2014" name="Int. J. Syst. Evol. Microbiol.">
        <title>Complete genome sequence of Corynebacterium casei LMG S-19264T (=DSM 44701T), isolated from a smear-ripened cheese.</title>
        <authorList>
            <consortium name="US DOE Joint Genome Institute (JGI-PGF)"/>
            <person name="Walter F."/>
            <person name="Albersmeier A."/>
            <person name="Kalinowski J."/>
            <person name="Ruckert C."/>
        </authorList>
    </citation>
    <scope>NUCLEOTIDE SEQUENCE</scope>
    <source>
        <strain evidence="7">JCM 3313</strain>
    </source>
</reference>
<gene>
    <name evidence="7" type="ORF">GCM10010185_44140</name>
</gene>
<dbReference type="Gene3D" id="3.50.50.60">
    <property type="entry name" value="FAD/NAD(P)-binding domain"/>
    <property type="match status" value="1"/>
</dbReference>
<keyword evidence="1 5" id="KW-0285">Flavoprotein</keyword>
<dbReference type="PANTHER" id="PTHR46972">
    <property type="entry name" value="MONOOXYGENASE ASQM-RELATED"/>
    <property type="match status" value="1"/>
</dbReference>
<keyword evidence="5" id="KW-0963">Cytoplasm</keyword>
<dbReference type="AlphaFoldDB" id="A0A918ARL0"/>
<dbReference type="EC" id="1.14.13.-" evidence="5"/>
<dbReference type="GO" id="GO:0005737">
    <property type="term" value="C:cytoplasm"/>
    <property type="evidence" value="ECO:0007669"/>
    <property type="project" value="UniProtKB-SubCell"/>
</dbReference>
<evidence type="ECO:0000313" key="7">
    <source>
        <dbReference type="EMBL" id="GGP66572.1"/>
    </source>
</evidence>
<reference evidence="7" key="2">
    <citation type="submission" date="2020-09" db="EMBL/GenBank/DDBJ databases">
        <authorList>
            <person name="Sun Q."/>
            <person name="Ohkuma M."/>
        </authorList>
    </citation>
    <scope>NUCLEOTIDE SEQUENCE</scope>
    <source>
        <strain evidence="7">JCM 3313</strain>
    </source>
</reference>